<comment type="caution">
    <text evidence="2">The sequence shown here is derived from an EMBL/GenBank/DDBJ whole genome shotgun (WGS) entry which is preliminary data.</text>
</comment>
<proteinExistence type="predicted"/>
<dbReference type="RefSeq" id="WP_080523011.1">
    <property type="nucleotide sequence ID" value="NZ_LPUF01000001.1"/>
</dbReference>
<name>A0A1V8M9Y7_9GAMM</name>
<evidence type="ECO:0000313" key="3">
    <source>
        <dbReference type="Proteomes" id="UP000191980"/>
    </source>
</evidence>
<dbReference type="Gene3D" id="2.60.120.620">
    <property type="entry name" value="q2cbj1_9rhob like domain"/>
    <property type="match status" value="1"/>
</dbReference>
<dbReference type="EMBL" id="LPUF01000001">
    <property type="protein sequence ID" value="OQK18410.1"/>
    <property type="molecule type" value="Genomic_DNA"/>
</dbReference>
<dbReference type="PANTHER" id="PTHR35169:SF1">
    <property type="entry name" value="PROLYL 4-HYDROXYLASE ALPHA SUBUNIT FE(2+) 2OG DIOXYGENASE DOMAIN-CONTAINING PROTEIN"/>
    <property type="match status" value="1"/>
</dbReference>
<sequence>MWLNDNKINETQIRTYRESLLRATPNYIVIDNLFNEEKLNEVLSLLQQKHRWQTQKHTYSALYVDNEQWQTTNIEERFVQREIWQRQINEPDCADTSIAQNLLDFLRSKEFMAVLSHIFNVTITDINVATPDINTNFFRLGTKDFVKQHADDSPGREICMLLYFNKDWNINSGGELVFFGKGDKQVSIAPLYNRCVLFNPSSIGSEHWVTMLNSQASTEYRYNVVSWYWSE</sequence>
<keyword evidence="3" id="KW-1185">Reference proteome</keyword>
<organism evidence="2 3">
    <name type="scientific">Methyloprofundus sedimenti</name>
    <dbReference type="NCBI Taxonomy" id="1420851"/>
    <lineage>
        <taxon>Bacteria</taxon>
        <taxon>Pseudomonadati</taxon>
        <taxon>Pseudomonadota</taxon>
        <taxon>Gammaproteobacteria</taxon>
        <taxon>Methylococcales</taxon>
        <taxon>Methylococcaceae</taxon>
        <taxon>Methyloprofundus</taxon>
    </lineage>
</organism>
<dbReference type="Proteomes" id="UP000191980">
    <property type="component" value="Unassembled WGS sequence"/>
</dbReference>
<dbReference type="STRING" id="1420851.AU255_11505"/>
<feature type="domain" description="Prolyl 4-hydroxylase alpha subunit Fe(2+) 2OG dioxygenase" evidence="1">
    <location>
        <begin position="137"/>
        <end position="229"/>
    </location>
</feature>
<reference evidence="2 3" key="1">
    <citation type="submission" date="2015-12" db="EMBL/GenBank/DDBJ databases">
        <authorList>
            <person name="Shamseldin A."/>
            <person name="Moawad H."/>
            <person name="Abd El-Rahim W.M."/>
            <person name="Sadowsky M.J."/>
        </authorList>
    </citation>
    <scope>NUCLEOTIDE SEQUENCE [LARGE SCALE GENOMIC DNA]</scope>
    <source>
        <strain evidence="2 3">WF1</strain>
    </source>
</reference>
<dbReference type="AlphaFoldDB" id="A0A1V8M9Y7"/>
<accession>A0A1V8M9Y7</accession>
<protein>
    <recommendedName>
        <fullName evidence="1">Prolyl 4-hydroxylase alpha subunit Fe(2+) 2OG dioxygenase domain-containing protein</fullName>
    </recommendedName>
</protein>
<dbReference type="OrthoDB" id="9783171at2"/>
<dbReference type="Pfam" id="PF13640">
    <property type="entry name" value="2OG-FeII_Oxy_3"/>
    <property type="match status" value="1"/>
</dbReference>
<dbReference type="PANTHER" id="PTHR35169">
    <property type="entry name" value="FE2OG DIOXYGENASE DOMAIN-CONTAINING PROTEIN"/>
    <property type="match status" value="1"/>
</dbReference>
<evidence type="ECO:0000313" key="2">
    <source>
        <dbReference type="EMBL" id="OQK18410.1"/>
    </source>
</evidence>
<evidence type="ECO:0000259" key="1">
    <source>
        <dbReference type="Pfam" id="PF13640"/>
    </source>
</evidence>
<dbReference type="InterPro" id="IPR044862">
    <property type="entry name" value="Pro_4_hyd_alph_FE2OG_OXY"/>
</dbReference>
<gene>
    <name evidence="2" type="ORF">AU255_11505</name>
</gene>